<dbReference type="InterPro" id="IPR023408">
    <property type="entry name" value="MscS_beta-dom_sf"/>
</dbReference>
<evidence type="ECO:0000256" key="3">
    <source>
        <dbReference type="ARBA" id="ARBA00022475"/>
    </source>
</evidence>
<evidence type="ECO:0000313" key="11">
    <source>
        <dbReference type="Proteomes" id="UP000000254"/>
    </source>
</evidence>
<dbReference type="InterPro" id="IPR006685">
    <property type="entry name" value="MscS_channel_2nd"/>
</dbReference>
<dbReference type="OrthoDB" id="31543at2157"/>
<comment type="subcellular location">
    <subcellularLocation>
        <location evidence="1">Cell membrane</location>
        <topology evidence="1">Multi-pass membrane protein</topology>
    </subcellularLocation>
</comment>
<keyword evidence="5 7" id="KW-1133">Transmembrane helix</keyword>
<keyword evidence="3" id="KW-1003">Cell membrane</keyword>
<organism evidence="10 11">
    <name type="scientific">Staphylothermus marinus (strain ATCC 43588 / DSM 3639 / JCM 9404 / F1)</name>
    <dbReference type="NCBI Taxonomy" id="399550"/>
    <lineage>
        <taxon>Archaea</taxon>
        <taxon>Thermoproteota</taxon>
        <taxon>Thermoprotei</taxon>
        <taxon>Desulfurococcales</taxon>
        <taxon>Desulfurococcaceae</taxon>
        <taxon>Staphylothermus</taxon>
    </lineage>
</organism>
<dbReference type="PANTHER" id="PTHR30221:SF20">
    <property type="entry name" value="SMALL-CONDUCTANCE MECHANOSENSITIVE CHANNEL"/>
    <property type="match status" value="1"/>
</dbReference>
<dbReference type="Gene3D" id="1.10.287.1260">
    <property type="match status" value="1"/>
</dbReference>
<feature type="domain" description="Mechanosensitive ion channel MscS" evidence="8">
    <location>
        <begin position="104"/>
        <end position="168"/>
    </location>
</feature>
<dbReference type="RefSeq" id="WP_011839243.1">
    <property type="nucleotide sequence ID" value="NC_009033.1"/>
</dbReference>
<dbReference type="Gene3D" id="3.30.70.100">
    <property type="match status" value="1"/>
</dbReference>
<dbReference type="PANTHER" id="PTHR30221">
    <property type="entry name" value="SMALL-CONDUCTANCE MECHANOSENSITIVE CHANNEL"/>
    <property type="match status" value="1"/>
</dbReference>
<dbReference type="Gene3D" id="2.30.30.60">
    <property type="match status" value="1"/>
</dbReference>
<dbReference type="InterPro" id="IPR045275">
    <property type="entry name" value="MscS_archaea/bacteria_type"/>
</dbReference>
<accession>A3DN42</accession>
<name>A3DN42_STAMF</name>
<keyword evidence="6 7" id="KW-0472">Membrane</keyword>
<keyword evidence="11" id="KW-1185">Reference proteome</keyword>
<protein>
    <submittedName>
        <fullName evidence="10">MscS Mechanosensitive ion channel</fullName>
    </submittedName>
</protein>
<dbReference type="KEGG" id="smr:Smar_0953"/>
<dbReference type="InterPro" id="IPR010920">
    <property type="entry name" value="LSM_dom_sf"/>
</dbReference>
<dbReference type="GO" id="GO:0005886">
    <property type="term" value="C:plasma membrane"/>
    <property type="evidence" value="ECO:0007669"/>
    <property type="project" value="UniProtKB-SubCell"/>
</dbReference>
<evidence type="ECO:0000313" key="10">
    <source>
        <dbReference type="EMBL" id="ABN70052.1"/>
    </source>
</evidence>
<comment type="similarity">
    <text evidence="2">Belongs to the MscS (TC 1.A.23) family.</text>
</comment>
<reference evidence="11" key="1">
    <citation type="journal article" date="2009" name="BMC Genomics">
        <title>The complete genome sequence of Staphylothermus marinus reveals differences in sulfur metabolism among heterotrophic Crenarchaeota.</title>
        <authorList>
            <person name="Anderson I.J."/>
            <person name="Dharmarajan L."/>
            <person name="Rodriguez J."/>
            <person name="Hooper S."/>
            <person name="Porat I."/>
            <person name="Ulrich L.E."/>
            <person name="Elkins J.G."/>
            <person name="Mavromatis K."/>
            <person name="Sun H."/>
            <person name="Land M."/>
            <person name="Lapidus A."/>
            <person name="Lucas S."/>
            <person name="Barry K."/>
            <person name="Huber H."/>
            <person name="Zhulin I.B."/>
            <person name="Whitman W.B."/>
            <person name="Mukhopadhyay B."/>
            <person name="Woese C."/>
            <person name="Bristow J."/>
            <person name="Kyrpides N."/>
        </authorList>
    </citation>
    <scope>NUCLEOTIDE SEQUENCE [LARGE SCALE GENOMIC DNA]</scope>
    <source>
        <strain evidence="11">ATCC 43588 / DSM 3639 / JCM 9404 / F1</strain>
    </source>
</reference>
<dbReference type="GO" id="GO:0008381">
    <property type="term" value="F:mechanosensitive monoatomic ion channel activity"/>
    <property type="evidence" value="ECO:0007669"/>
    <property type="project" value="InterPro"/>
</dbReference>
<keyword evidence="4 7" id="KW-0812">Transmembrane</keyword>
<evidence type="ECO:0000256" key="1">
    <source>
        <dbReference type="ARBA" id="ARBA00004651"/>
    </source>
</evidence>
<dbReference type="SUPFAM" id="SSF50182">
    <property type="entry name" value="Sm-like ribonucleoproteins"/>
    <property type="match status" value="1"/>
</dbReference>
<dbReference type="SUPFAM" id="SSF82861">
    <property type="entry name" value="Mechanosensitive channel protein MscS (YggB), transmembrane region"/>
    <property type="match status" value="1"/>
</dbReference>
<sequence length="293" mass="33019">MSEQLNITSGFTWLETINWLGILSATIILVIGLFISIITKKIIYRVSIRFMPQTIAYNLARIIYYTLVIIFAISALSILGINLTGLIIAGGFLGIILGFALQSITANLVSGIFLYWERPLKPGDFVDINGQLGIVEDISIMSTKIRGLDGVLIRIPNNEVFNSVIKNIGATPARRLEFIVGIAYSEDAEKAYQIIRNELSKHPFILAKPEPDVYVEELGDSSVNIRVRMWVPSSEWYNVKKEIIWRIKKAITEAGIEIPFPQNDVWFRSPLKIIVKKEDSGYKNIVNDEKKNS</sequence>
<dbReference type="STRING" id="399550.Smar_0953"/>
<evidence type="ECO:0000256" key="7">
    <source>
        <dbReference type="SAM" id="Phobius"/>
    </source>
</evidence>
<dbReference type="PROSITE" id="PS01246">
    <property type="entry name" value="UPF0003"/>
    <property type="match status" value="1"/>
</dbReference>
<evidence type="ECO:0000259" key="9">
    <source>
        <dbReference type="Pfam" id="PF21082"/>
    </source>
</evidence>
<evidence type="ECO:0000256" key="6">
    <source>
        <dbReference type="ARBA" id="ARBA00023136"/>
    </source>
</evidence>
<dbReference type="Pfam" id="PF21082">
    <property type="entry name" value="MS_channel_3rd"/>
    <property type="match status" value="1"/>
</dbReference>
<evidence type="ECO:0000256" key="2">
    <source>
        <dbReference type="ARBA" id="ARBA00008017"/>
    </source>
</evidence>
<dbReference type="SUPFAM" id="SSF82689">
    <property type="entry name" value="Mechanosensitive channel protein MscS (YggB), C-terminal domain"/>
    <property type="match status" value="1"/>
</dbReference>
<dbReference type="Proteomes" id="UP000000254">
    <property type="component" value="Chromosome"/>
</dbReference>
<dbReference type="AlphaFoldDB" id="A3DN42"/>
<feature type="domain" description="Mechanosensitive ion channel MscS C-terminal" evidence="9">
    <location>
        <begin position="177"/>
        <end position="258"/>
    </location>
</feature>
<feature type="transmembrane region" description="Helical" evidence="7">
    <location>
        <begin position="87"/>
        <end position="116"/>
    </location>
</feature>
<dbReference type="InterPro" id="IPR011014">
    <property type="entry name" value="MscS_channel_TM-2"/>
</dbReference>
<proteinExistence type="inferred from homology"/>
<dbReference type="EMBL" id="CP000575">
    <property type="protein sequence ID" value="ABN70052.1"/>
    <property type="molecule type" value="Genomic_DNA"/>
</dbReference>
<dbReference type="GeneID" id="4907648"/>
<feature type="transmembrane region" description="Helical" evidence="7">
    <location>
        <begin position="59"/>
        <end position="81"/>
    </location>
</feature>
<dbReference type="InterPro" id="IPR049278">
    <property type="entry name" value="MS_channel_C"/>
</dbReference>
<dbReference type="InterPro" id="IPR006686">
    <property type="entry name" value="MscS_channel_CS"/>
</dbReference>
<dbReference type="Pfam" id="PF00924">
    <property type="entry name" value="MS_channel_2nd"/>
    <property type="match status" value="1"/>
</dbReference>
<dbReference type="eggNOG" id="arCOG01568">
    <property type="taxonomic scope" value="Archaea"/>
</dbReference>
<dbReference type="InterPro" id="IPR011066">
    <property type="entry name" value="MscS_channel_C_sf"/>
</dbReference>
<evidence type="ECO:0000256" key="4">
    <source>
        <dbReference type="ARBA" id="ARBA00022692"/>
    </source>
</evidence>
<reference evidence="10 11" key="2">
    <citation type="journal article" date="2009" name="Stand. Genomic Sci.">
        <title>Complete genome sequence of Staphylothermus marinus Stetter and Fiala 1986 type strain F1.</title>
        <authorList>
            <person name="Anderson I.J."/>
            <person name="Sun H."/>
            <person name="Lapidus A."/>
            <person name="Copeland A."/>
            <person name="Glavina Del Rio T."/>
            <person name="Tice H."/>
            <person name="Dalin E."/>
            <person name="Lucas S."/>
            <person name="Barry K."/>
            <person name="Land M."/>
            <person name="Richardson P."/>
            <person name="Huber H."/>
            <person name="Kyrpides N.C."/>
        </authorList>
    </citation>
    <scope>NUCLEOTIDE SEQUENCE [LARGE SCALE GENOMIC DNA]</scope>
    <source>
        <strain evidence="11">ATCC 43588 / DSM 3639 / JCM 9404 / F1</strain>
    </source>
</reference>
<evidence type="ECO:0000256" key="5">
    <source>
        <dbReference type="ARBA" id="ARBA00022989"/>
    </source>
</evidence>
<evidence type="ECO:0000259" key="8">
    <source>
        <dbReference type="Pfam" id="PF00924"/>
    </source>
</evidence>
<gene>
    <name evidence="10" type="ordered locus">Smar_0953</name>
</gene>
<dbReference type="HOGENOM" id="CLU_037945_1_0_2"/>
<feature type="transmembrane region" description="Helical" evidence="7">
    <location>
        <begin position="17"/>
        <end position="38"/>
    </location>
</feature>